<reference evidence="1 2" key="1">
    <citation type="submission" date="2015-12" db="EMBL/GenBank/DDBJ databases">
        <title>Genome sequence of Aneurinibacillus soli.</title>
        <authorList>
            <person name="Lee J.S."/>
            <person name="Lee K.C."/>
            <person name="Kim K.K."/>
            <person name="Lee B.W."/>
        </authorList>
    </citation>
    <scope>NUCLEOTIDE SEQUENCE [LARGE SCALE GENOMIC DNA]</scope>
    <source>
        <strain evidence="1 2">CB4</strain>
    </source>
</reference>
<protein>
    <submittedName>
        <fullName evidence="1">Uncharacterized protein</fullName>
    </submittedName>
</protein>
<organism evidence="1 2">
    <name type="scientific">Aneurinibacillus soli</name>
    <dbReference type="NCBI Taxonomy" id="1500254"/>
    <lineage>
        <taxon>Bacteria</taxon>
        <taxon>Bacillati</taxon>
        <taxon>Bacillota</taxon>
        <taxon>Bacilli</taxon>
        <taxon>Bacillales</taxon>
        <taxon>Paenibacillaceae</taxon>
        <taxon>Aneurinibacillus group</taxon>
        <taxon>Aneurinibacillus</taxon>
    </lineage>
</organism>
<dbReference type="EMBL" id="AP017312">
    <property type="protein sequence ID" value="BAU29012.1"/>
    <property type="molecule type" value="Genomic_DNA"/>
</dbReference>
<accession>A0A0U4NJS3</accession>
<keyword evidence="2" id="KW-1185">Reference proteome</keyword>
<dbReference type="OrthoDB" id="2929531at2"/>
<evidence type="ECO:0000313" key="1">
    <source>
        <dbReference type="EMBL" id="BAU29012.1"/>
    </source>
</evidence>
<sequence length="105" mass="12715">MQRFHQLYEGREFTNKTEMIFTLLHEANEQIIRIDIGELPNGIDERNEAKFRLLHIQSCFGSCIPQEYRDIYNSLWSQMYRLEYQVGYRHPHLKELLENLLAQKI</sequence>
<dbReference type="KEGG" id="asoc:CB4_03190"/>
<evidence type="ECO:0000313" key="2">
    <source>
        <dbReference type="Proteomes" id="UP000217696"/>
    </source>
</evidence>
<dbReference type="Proteomes" id="UP000217696">
    <property type="component" value="Chromosome"/>
</dbReference>
<name>A0A0U4NJS3_9BACL</name>
<proteinExistence type="predicted"/>
<gene>
    <name evidence="1" type="ORF">CB4_03190</name>
</gene>
<dbReference type="RefSeq" id="WP_096466699.1">
    <property type="nucleotide sequence ID" value="NZ_AP017312.1"/>
</dbReference>
<dbReference type="AlphaFoldDB" id="A0A0U4NJS3"/>